<comment type="subcellular location">
    <subcellularLocation>
        <location evidence="1">Membrane</location>
        <topology evidence="1">Multi-pass membrane protein</topology>
    </subcellularLocation>
</comment>
<keyword evidence="6 10" id="KW-0472">Membrane</keyword>
<dbReference type="InterPro" id="IPR050363">
    <property type="entry name" value="MIP/Aquaporin"/>
</dbReference>
<comment type="similarity">
    <text evidence="2 9">Belongs to the MIP/aquaporin (TC 1.A.8) family.</text>
</comment>
<organism evidence="11 12">
    <name type="scientific">Pelusios castaneus</name>
    <name type="common">West African mud turtle</name>
    <dbReference type="NCBI Taxonomy" id="367368"/>
    <lineage>
        <taxon>Eukaryota</taxon>
        <taxon>Metazoa</taxon>
        <taxon>Chordata</taxon>
        <taxon>Craniata</taxon>
        <taxon>Vertebrata</taxon>
        <taxon>Euteleostomi</taxon>
        <taxon>Archelosauria</taxon>
        <taxon>Testudinata</taxon>
        <taxon>Testudines</taxon>
        <taxon>Pleurodira</taxon>
        <taxon>Pelomedusidae</taxon>
        <taxon>Pelusios</taxon>
    </lineage>
</organism>
<keyword evidence="12" id="KW-1185">Reference proteome</keyword>
<proteinExistence type="inferred from homology"/>
<dbReference type="GO" id="GO:0016323">
    <property type="term" value="C:basolateral plasma membrane"/>
    <property type="evidence" value="ECO:0007669"/>
    <property type="project" value="TreeGrafter"/>
</dbReference>
<dbReference type="PANTHER" id="PTHR43829">
    <property type="entry name" value="AQUAPORIN OR AQUAGLYCEROPORIN RELATED"/>
    <property type="match status" value="1"/>
</dbReference>
<dbReference type="AlphaFoldDB" id="A0A8C8RDM1"/>
<dbReference type="SUPFAM" id="SSF81338">
    <property type="entry name" value="Aquaporin-like"/>
    <property type="match status" value="1"/>
</dbReference>
<evidence type="ECO:0000256" key="1">
    <source>
        <dbReference type="ARBA" id="ARBA00004141"/>
    </source>
</evidence>
<evidence type="ECO:0000256" key="2">
    <source>
        <dbReference type="ARBA" id="ARBA00006175"/>
    </source>
</evidence>
<dbReference type="PRINTS" id="PR02019">
    <property type="entry name" value="AQUAPORIN7"/>
</dbReference>
<keyword evidence="5 10" id="KW-1133">Transmembrane helix</keyword>
<feature type="transmembrane region" description="Helical" evidence="10">
    <location>
        <begin position="152"/>
        <end position="169"/>
    </location>
</feature>
<reference evidence="11" key="1">
    <citation type="submission" date="2025-08" db="UniProtKB">
        <authorList>
            <consortium name="Ensembl"/>
        </authorList>
    </citation>
    <scope>IDENTIFICATION</scope>
</reference>
<dbReference type="PANTHER" id="PTHR43829:SF15">
    <property type="entry name" value="AQUAPORIN-7"/>
    <property type="match status" value="1"/>
</dbReference>
<evidence type="ECO:0000256" key="3">
    <source>
        <dbReference type="ARBA" id="ARBA00022448"/>
    </source>
</evidence>
<reference evidence="11" key="2">
    <citation type="submission" date="2025-09" db="UniProtKB">
        <authorList>
            <consortium name="Ensembl"/>
        </authorList>
    </citation>
    <scope>IDENTIFICATION</scope>
</reference>
<accession>A0A8C8RDM1</accession>
<keyword evidence="3 9" id="KW-0813">Transport</keyword>
<name>A0A8C8RDM1_9SAUR</name>
<feature type="transmembrane region" description="Helical" evidence="10">
    <location>
        <begin position="117"/>
        <end position="145"/>
    </location>
</feature>
<dbReference type="GO" id="GO:0015254">
    <property type="term" value="F:glycerol channel activity"/>
    <property type="evidence" value="ECO:0007669"/>
    <property type="project" value="TreeGrafter"/>
</dbReference>
<feature type="transmembrane region" description="Helical" evidence="10">
    <location>
        <begin position="70"/>
        <end position="89"/>
    </location>
</feature>
<dbReference type="InterPro" id="IPR023271">
    <property type="entry name" value="Aquaporin-like"/>
</dbReference>
<sequence>MWVGGWTDSRTWGQQPFSSFNYCHPSVLISMEAFRVKEKVLQKPSPSITRFFGLCGVAHMMLRKEESAKYLNINLLFGVGVTLGIQAAGSISGAHMNASITFTHCVLGRLPWRKLPVYIIGQFLGSFVAAARLTPHLLFLLAALCEHSGGKFIVTGPNGTAGIFATYPAPYMSLLGGFLDEVSAQGFPATALLAVLIGILVLVSGMAMETEAGYPINPSRDLPPRILTAIAGWGIQVFRAGDNWWWVPLVAPTLGSLLGVLVYKLLIGFPNQIAVEGGEDFLILRPPGNFTAIHISLFCCFSCHIQLARRMSVRTAEDIRDNSPLTSHILVLTIRLN</sequence>
<keyword evidence="4 9" id="KW-0812">Transmembrane</keyword>
<dbReference type="GO" id="GO:0015204">
    <property type="term" value="F:urea transmembrane transporter activity"/>
    <property type="evidence" value="ECO:0007669"/>
    <property type="project" value="TreeGrafter"/>
</dbReference>
<evidence type="ECO:0000256" key="5">
    <source>
        <dbReference type="ARBA" id="ARBA00022989"/>
    </source>
</evidence>
<evidence type="ECO:0000256" key="9">
    <source>
        <dbReference type="RuleBase" id="RU000477"/>
    </source>
</evidence>
<evidence type="ECO:0000256" key="7">
    <source>
        <dbReference type="ARBA" id="ARBA00034651"/>
    </source>
</evidence>
<evidence type="ECO:0000313" key="12">
    <source>
        <dbReference type="Proteomes" id="UP000694393"/>
    </source>
</evidence>
<evidence type="ECO:0000313" key="11">
    <source>
        <dbReference type="Ensembl" id="ENSPCEP00000003893.1"/>
    </source>
</evidence>
<evidence type="ECO:0000256" key="10">
    <source>
        <dbReference type="SAM" id="Phobius"/>
    </source>
</evidence>
<evidence type="ECO:0000256" key="4">
    <source>
        <dbReference type="ARBA" id="ARBA00022692"/>
    </source>
</evidence>
<dbReference type="Gene3D" id="1.20.1080.10">
    <property type="entry name" value="Glycerol uptake facilitator protein"/>
    <property type="match status" value="1"/>
</dbReference>
<dbReference type="GO" id="GO:0015250">
    <property type="term" value="F:water channel activity"/>
    <property type="evidence" value="ECO:0007669"/>
    <property type="project" value="TreeGrafter"/>
</dbReference>
<evidence type="ECO:0000256" key="8">
    <source>
        <dbReference type="ARBA" id="ARBA00049405"/>
    </source>
</evidence>
<protein>
    <submittedName>
        <fullName evidence="11">Uncharacterized protein</fullName>
    </submittedName>
</protein>
<dbReference type="Ensembl" id="ENSPCET00000004021.1">
    <property type="protein sequence ID" value="ENSPCEP00000003893.1"/>
    <property type="gene ID" value="ENSPCEG00000003099.1"/>
</dbReference>
<comment type="catalytic activity">
    <reaction evidence="7">
        <text>H2O(in) = H2O(out)</text>
        <dbReference type="Rhea" id="RHEA:29667"/>
        <dbReference type="ChEBI" id="CHEBI:15377"/>
    </reaction>
</comment>
<dbReference type="Pfam" id="PF00230">
    <property type="entry name" value="MIP"/>
    <property type="match status" value="1"/>
</dbReference>
<dbReference type="Proteomes" id="UP000694393">
    <property type="component" value="Unplaced"/>
</dbReference>
<comment type="catalytic activity">
    <reaction evidence="8">
        <text>glycerol(in) = glycerol(out)</text>
        <dbReference type="Rhea" id="RHEA:29675"/>
        <dbReference type="ChEBI" id="CHEBI:17754"/>
    </reaction>
</comment>
<evidence type="ECO:0000256" key="6">
    <source>
        <dbReference type="ARBA" id="ARBA00023136"/>
    </source>
</evidence>
<dbReference type="PRINTS" id="PR00783">
    <property type="entry name" value="MINTRINSICP"/>
</dbReference>
<feature type="transmembrane region" description="Helical" evidence="10">
    <location>
        <begin position="189"/>
        <end position="210"/>
    </location>
</feature>
<feature type="transmembrane region" description="Helical" evidence="10">
    <location>
        <begin position="244"/>
        <end position="263"/>
    </location>
</feature>
<dbReference type="InterPro" id="IPR000425">
    <property type="entry name" value="MIP"/>
</dbReference>